<evidence type="ECO:0000313" key="1">
    <source>
        <dbReference type="EMBL" id="KAF0721250.1"/>
    </source>
</evidence>
<name>A0A6G0W4G4_APHCR</name>
<keyword evidence="2" id="KW-1185">Reference proteome</keyword>
<evidence type="ECO:0000313" key="2">
    <source>
        <dbReference type="Proteomes" id="UP000478052"/>
    </source>
</evidence>
<dbReference type="OrthoDB" id="6627168at2759"/>
<accession>A0A6G0W4G4</accession>
<proteinExistence type="predicted"/>
<dbReference type="EMBL" id="VUJU01009253">
    <property type="protein sequence ID" value="KAF0721250.1"/>
    <property type="molecule type" value="Genomic_DNA"/>
</dbReference>
<gene>
    <name evidence="1" type="ORF">FWK35_00026629</name>
</gene>
<comment type="caution">
    <text evidence="1">The sequence shown here is derived from an EMBL/GenBank/DDBJ whole genome shotgun (WGS) entry which is preliminary data.</text>
</comment>
<sequence length="119" mass="14304">MEFNKPDPLKMTGNLAKNFRNFRQQLQIYFDATESHTKKEATQVAILLTIWVRMAYCIPRRNKTMELYQFFTRKQLDGEPFDKFYSDLHKEIQARLLREELTLEKTVKHCQITEQSEVN</sequence>
<organism evidence="1 2">
    <name type="scientific">Aphis craccivora</name>
    <name type="common">Cowpea aphid</name>
    <dbReference type="NCBI Taxonomy" id="307492"/>
    <lineage>
        <taxon>Eukaryota</taxon>
        <taxon>Metazoa</taxon>
        <taxon>Ecdysozoa</taxon>
        <taxon>Arthropoda</taxon>
        <taxon>Hexapoda</taxon>
        <taxon>Insecta</taxon>
        <taxon>Pterygota</taxon>
        <taxon>Neoptera</taxon>
        <taxon>Paraneoptera</taxon>
        <taxon>Hemiptera</taxon>
        <taxon>Sternorrhyncha</taxon>
        <taxon>Aphidomorpha</taxon>
        <taxon>Aphidoidea</taxon>
        <taxon>Aphididae</taxon>
        <taxon>Aphidini</taxon>
        <taxon>Aphis</taxon>
        <taxon>Aphis</taxon>
    </lineage>
</organism>
<dbReference type="AlphaFoldDB" id="A0A6G0W4G4"/>
<protein>
    <submittedName>
        <fullName evidence="1">Uncharacterized protein</fullName>
    </submittedName>
</protein>
<feature type="non-terminal residue" evidence="1">
    <location>
        <position position="119"/>
    </location>
</feature>
<dbReference type="Proteomes" id="UP000478052">
    <property type="component" value="Unassembled WGS sequence"/>
</dbReference>
<reference evidence="1 2" key="1">
    <citation type="submission" date="2019-08" db="EMBL/GenBank/DDBJ databases">
        <title>Whole genome of Aphis craccivora.</title>
        <authorList>
            <person name="Voronova N.V."/>
            <person name="Shulinski R.S."/>
            <person name="Bandarenka Y.V."/>
            <person name="Zhorov D.G."/>
            <person name="Warner D."/>
        </authorList>
    </citation>
    <scope>NUCLEOTIDE SEQUENCE [LARGE SCALE GENOMIC DNA]</scope>
    <source>
        <strain evidence="1">180601</strain>
        <tissue evidence="1">Whole Body</tissue>
    </source>
</reference>